<accession>X1CJL7</accession>
<sequence length="184" mass="21637">YMNKRIEKLRQESLNTQPYISIQRASLVTEAYKRYEGKISVPVLRALAFRHLLENKSICINKGELIVGEREEAPRATPTFPELCCHSLEDLELINERKKISFTVNQEVKEIQKEKIIPYWENRSIRSRIFKEMTPEWKECYTAGIFTEFMEQRAPGHTVADDKIYHKGFSDFIQKHSKSSFAFS</sequence>
<dbReference type="Pfam" id="PF02901">
    <property type="entry name" value="PFL-like"/>
    <property type="match status" value="1"/>
</dbReference>
<dbReference type="Gene3D" id="3.20.70.20">
    <property type="match status" value="1"/>
</dbReference>
<feature type="domain" description="PFL" evidence="1">
    <location>
        <begin position="4"/>
        <end position="184"/>
    </location>
</feature>
<evidence type="ECO:0000259" key="1">
    <source>
        <dbReference type="PROSITE" id="PS51554"/>
    </source>
</evidence>
<gene>
    <name evidence="2" type="ORF">S01H4_26381</name>
</gene>
<dbReference type="GO" id="GO:0005829">
    <property type="term" value="C:cytosol"/>
    <property type="evidence" value="ECO:0007669"/>
    <property type="project" value="TreeGrafter"/>
</dbReference>
<dbReference type="InterPro" id="IPR051215">
    <property type="entry name" value="GRE"/>
</dbReference>
<dbReference type="AlphaFoldDB" id="X1CJL7"/>
<dbReference type="SUPFAM" id="SSF51998">
    <property type="entry name" value="PFL-like glycyl radical enzymes"/>
    <property type="match status" value="1"/>
</dbReference>
<dbReference type="PANTHER" id="PTHR43641:SF2">
    <property type="entry name" value="DEHYDRATASE YBIW-RELATED"/>
    <property type="match status" value="1"/>
</dbReference>
<protein>
    <recommendedName>
        <fullName evidence="1">PFL domain-containing protein</fullName>
    </recommendedName>
</protein>
<dbReference type="InterPro" id="IPR004184">
    <property type="entry name" value="PFL_dom"/>
</dbReference>
<name>X1CJL7_9ZZZZ</name>
<evidence type="ECO:0000313" key="2">
    <source>
        <dbReference type="EMBL" id="GAG84406.1"/>
    </source>
</evidence>
<dbReference type="PROSITE" id="PS51554">
    <property type="entry name" value="PFL"/>
    <property type="match status" value="1"/>
</dbReference>
<dbReference type="PANTHER" id="PTHR43641">
    <property type="entry name" value="FORMATE ACETYLTRANSFERASE 3-RELATED"/>
    <property type="match status" value="1"/>
</dbReference>
<comment type="caution">
    <text evidence="2">The sequence shown here is derived from an EMBL/GenBank/DDBJ whole genome shotgun (WGS) entry which is preliminary data.</text>
</comment>
<feature type="non-terminal residue" evidence="2">
    <location>
        <position position="1"/>
    </location>
</feature>
<reference evidence="2" key="1">
    <citation type="journal article" date="2014" name="Front. Microbiol.">
        <title>High frequency of phylogenetically diverse reductive dehalogenase-homologous genes in deep subseafloor sedimentary metagenomes.</title>
        <authorList>
            <person name="Kawai M."/>
            <person name="Futagami T."/>
            <person name="Toyoda A."/>
            <person name="Takaki Y."/>
            <person name="Nishi S."/>
            <person name="Hori S."/>
            <person name="Arai W."/>
            <person name="Tsubouchi T."/>
            <person name="Morono Y."/>
            <person name="Uchiyama I."/>
            <person name="Ito T."/>
            <person name="Fujiyama A."/>
            <person name="Inagaki F."/>
            <person name="Takami H."/>
        </authorList>
    </citation>
    <scope>NUCLEOTIDE SEQUENCE</scope>
    <source>
        <strain evidence="2">Expedition CK06-06</strain>
    </source>
</reference>
<dbReference type="GO" id="GO:0003824">
    <property type="term" value="F:catalytic activity"/>
    <property type="evidence" value="ECO:0007669"/>
    <property type="project" value="InterPro"/>
</dbReference>
<proteinExistence type="predicted"/>
<dbReference type="EMBL" id="BART01012713">
    <property type="protein sequence ID" value="GAG84406.1"/>
    <property type="molecule type" value="Genomic_DNA"/>
</dbReference>
<organism evidence="2">
    <name type="scientific">marine sediment metagenome</name>
    <dbReference type="NCBI Taxonomy" id="412755"/>
    <lineage>
        <taxon>unclassified sequences</taxon>
        <taxon>metagenomes</taxon>
        <taxon>ecological metagenomes</taxon>
    </lineage>
</organism>